<gene>
    <name evidence="1" type="ORF">KDAU_54360</name>
</gene>
<dbReference type="InterPro" id="IPR006379">
    <property type="entry name" value="HAD-SF_hydro_IIB"/>
</dbReference>
<dbReference type="AlphaFoldDB" id="A0A401ZMJ9"/>
<dbReference type="Pfam" id="PF08282">
    <property type="entry name" value="Hydrolase_3"/>
    <property type="match status" value="1"/>
</dbReference>
<keyword evidence="2" id="KW-1185">Reference proteome</keyword>
<dbReference type="SFLD" id="SFLDG01144">
    <property type="entry name" value="C2.B.4:_PGP_Like"/>
    <property type="match status" value="1"/>
</dbReference>
<dbReference type="PROSITE" id="PS01229">
    <property type="entry name" value="COF_2"/>
    <property type="match status" value="1"/>
</dbReference>
<dbReference type="CDD" id="cd07516">
    <property type="entry name" value="HAD_Pase"/>
    <property type="match status" value="1"/>
</dbReference>
<dbReference type="PANTHER" id="PTHR10000:SF8">
    <property type="entry name" value="HAD SUPERFAMILY HYDROLASE-LIKE, TYPE 3"/>
    <property type="match status" value="1"/>
</dbReference>
<dbReference type="EMBL" id="BIFQ01000002">
    <property type="protein sequence ID" value="GCE08107.1"/>
    <property type="molecule type" value="Genomic_DNA"/>
</dbReference>
<dbReference type="PANTHER" id="PTHR10000">
    <property type="entry name" value="PHOSPHOSERINE PHOSPHATASE"/>
    <property type="match status" value="1"/>
</dbReference>
<dbReference type="NCBIfam" id="TIGR01484">
    <property type="entry name" value="HAD-SF-IIB"/>
    <property type="match status" value="1"/>
</dbReference>
<dbReference type="SFLD" id="SFLDG01140">
    <property type="entry name" value="C2.B:_Phosphomannomutase_and_P"/>
    <property type="match status" value="1"/>
</dbReference>
<name>A0A401ZMJ9_9CHLR</name>
<organism evidence="1 2">
    <name type="scientific">Dictyobacter aurantiacus</name>
    <dbReference type="NCBI Taxonomy" id="1936993"/>
    <lineage>
        <taxon>Bacteria</taxon>
        <taxon>Bacillati</taxon>
        <taxon>Chloroflexota</taxon>
        <taxon>Ktedonobacteria</taxon>
        <taxon>Ktedonobacterales</taxon>
        <taxon>Dictyobacteraceae</taxon>
        <taxon>Dictyobacter</taxon>
    </lineage>
</organism>
<dbReference type="InterPro" id="IPR023214">
    <property type="entry name" value="HAD_sf"/>
</dbReference>
<comment type="caution">
    <text evidence="1">The sequence shown here is derived from an EMBL/GenBank/DDBJ whole genome shotgun (WGS) entry which is preliminary data.</text>
</comment>
<dbReference type="InterPro" id="IPR036412">
    <property type="entry name" value="HAD-like_sf"/>
</dbReference>
<dbReference type="InterPro" id="IPR000150">
    <property type="entry name" value="Cof"/>
</dbReference>
<accession>A0A401ZMJ9</accession>
<dbReference type="GO" id="GO:0005829">
    <property type="term" value="C:cytosol"/>
    <property type="evidence" value="ECO:0007669"/>
    <property type="project" value="TreeGrafter"/>
</dbReference>
<dbReference type="Gene3D" id="3.40.50.1000">
    <property type="entry name" value="HAD superfamily/HAD-like"/>
    <property type="match status" value="1"/>
</dbReference>
<dbReference type="NCBIfam" id="TIGR00099">
    <property type="entry name" value="Cof-subfamily"/>
    <property type="match status" value="1"/>
</dbReference>
<dbReference type="Gene3D" id="3.30.1240.10">
    <property type="match status" value="1"/>
</dbReference>
<reference evidence="2" key="1">
    <citation type="submission" date="2018-12" db="EMBL/GenBank/DDBJ databases">
        <title>Tengunoibacter tsumagoiensis gen. nov., sp. nov., Dictyobacter kobayashii sp. nov., D. alpinus sp. nov., and D. joshuensis sp. nov. and description of Dictyobacteraceae fam. nov. within the order Ktedonobacterales isolated from Tengu-no-mugimeshi.</title>
        <authorList>
            <person name="Wang C.M."/>
            <person name="Zheng Y."/>
            <person name="Sakai Y."/>
            <person name="Toyoda A."/>
            <person name="Minakuchi Y."/>
            <person name="Abe K."/>
            <person name="Yokota A."/>
            <person name="Yabe S."/>
        </authorList>
    </citation>
    <scope>NUCLEOTIDE SEQUENCE [LARGE SCALE GENOMIC DNA]</scope>
    <source>
        <strain evidence="2">S-27</strain>
    </source>
</reference>
<dbReference type="GO" id="GO:0016791">
    <property type="term" value="F:phosphatase activity"/>
    <property type="evidence" value="ECO:0007669"/>
    <property type="project" value="UniProtKB-ARBA"/>
</dbReference>
<evidence type="ECO:0000313" key="1">
    <source>
        <dbReference type="EMBL" id="GCE08107.1"/>
    </source>
</evidence>
<dbReference type="SUPFAM" id="SSF56784">
    <property type="entry name" value="HAD-like"/>
    <property type="match status" value="1"/>
</dbReference>
<dbReference type="GO" id="GO:0000287">
    <property type="term" value="F:magnesium ion binding"/>
    <property type="evidence" value="ECO:0007669"/>
    <property type="project" value="TreeGrafter"/>
</dbReference>
<protein>
    <submittedName>
        <fullName evidence="1">Hydrolase</fullName>
    </submittedName>
</protein>
<proteinExistence type="predicted"/>
<sequence length="266" mass="29775">MYRLLAIDLDGTLLDPSHRITPRTLDVLQRAMASGMYVVIATGRVPYSVHAVLQDLTINAPMITSNGATIFDTRTNTIVAQQLVPEQYILSVLDAARGLDLQFCYYTHDYLYAEQVLYTGQNWYLADVPVRAVADITEVYPQPCIKIGAYGEAKTLREKRRELERRFAGQLYITQTADRWLEFMHPGVSKANALSMIARQLDVRPEEIIAFGDNHNDLEMLRFAGLGIAMGNAHAEVQAVADYVTLTNYEDGVAAAVEKFAFALQH</sequence>
<evidence type="ECO:0000313" key="2">
    <source>
        <dbReference type="Proteomes" id="UP000287224"/>
    </source>
</evidence>
<dbReference type="SFLD" id="SFLDS00003">
    <property type="entry name" value="Haloacid_Dehalogenase"/>
    <property type="match status" value="1"/>
</dbReference>
<dbReference type="RefSeq" id="WP_126600428.1">
    <property type="nucleotide sequence ID" value="NZ_BIFQ01000002.1"/>
</dbReference>
<keyword evidence="1" id="KW-0378">Hydrolase</keyword>
<dbReference type="OrthoDB" id="9790031at2"/>
<dbReference type="Proteomes" id="UP000287224">
    <property type="component" value="Unassembled WGS sequence"/>
</dbReference>